<evidence type="ECO:0000313" key="2">
    <source>
        <dbReference type="EMBL" id="XCG51629.1"/>
    </source>
</evidence>
<accession>A0AAU8CYL1</accession>
<dbReference type="AlphaFoldDB" id="A0AAU8CYL1"/>
<dbReference type="Gene3D" id="3.30.160.160">
    <property type="entry name" value="YegP-like"/>
    <property type="match status" value="1"/>
</dbReference>
<proteinExistence type="predicted"/>
<dbReference type="InterPro" id="IPR036913">
    <property type="entry name" value="YegP-like_sf"/>
</dbReference>
<gene>
    <name evidence="2" type="ORF">ABVK50_14280</name>
</gene>
<reference evidence="2" key="1">
    <citation type="submission" date="2024-06" db="EMBL/GenBank/DDBJ databases">
        <title>Mesorhizobium karijinii sp. nov., a symbiont of the iconic Swainsona formosa from arid Australia.</title>
        <authorList>
            <person name="Hill Y.J."/>
            <person name="Watkin E.L.J."/>
            <person name="O'Hara G.W."/>
            <person name="Terpolilli J."/>
            <person name="Tye M.L."/>
            <person name="Kohlmeier M.G."/>
        </authorList>
    </citation>
    <scope>NUCLEOTIDE SEQUENCE</scope>
    <source>
        <strain evidence="2">WSM2240</strain>
    </source>
</reference>
<dbReference type="EMBL" id="CP159253">
    <property type="protein sequence ID" value="XCG51629.1"/>
    <property type="molecule type" value="Genomic_DNA"/>
</dbReference>
<dbReference type="RefSeq" id="WP_353645933.1">
    <property type="nucleotide sequence ID" value="NZ_CP159253.1"/>
</dbReference>
<sequence>MKRPYPSFWMYKDNQDQWRWTYHARNGEAIAVSSEAYVRRVDCRRSIALMQESAPAPVWLPTDLSGQQ</sequence>
<protein>
    <submittedName>
        <fullName evidence="2">DUF1508 domain-containing protein</fullName>
    </submittedName>
</protein>
<evidence type="ECO:0000259" key="1">
    <source>
        <dbReference type="Pfam" id="PF07411"/>
    </source>
</evidence>
<dbReference type="SUPFAM" id="SSF160113">
    <property type="entry name" value="YegP-like"/>
    <property type="match status" value="1"/>
</dbReference>
<name>A0AAU8CYL1_9HYPH</name>
<dbReference type="InterPro" id="IPR010879">
    <property type="entry name" value="DUF1508"/>
</dbReference>
<feature type="domain" description="DUF1508" evidence="1">
    <location>
        <begin position="13"/>
        <end position="56"/>
    </location>
</feature>
<dbReference type="Pfam" id="PF07411">
    <property type="entry name" value="DUF1508"/>
    <property type="match status" value="1"/>
</dbReference>
<organism evidence="2">
    <name type="scientific">Mesorhizobium sp. WSM2240</name>
    <dbReference type="NCBI Taxonomy" id="3228851"/>
    <lineage>
        <taxon>Bacteria</taxon>
        <taxon>Pseudomonadati</taxon>
        <taxon>Pseudomonadota</taxon>
        <taxon>Alphaproteobacteria</taxon>
        <taxon>Hyphomicrobiales</taxon>
        <taxon>Phyllobacteriaceae</taxon>
        <taxon>Mesorhizobium</taxon>
    </lineage>
</organism>